<organism evidence="1 2">
    <name type="scientific">Avena sativa</name>
    <name type="common">Oat</name>
    <dbReference type="NCBI Taxonomy" id="4498"/>
    <lineage>
        <taxon>Eukaryota</taxon>
        <taxon>Viridiplantae</taxon>
        <taxon>Streptophyta</taxon>
        <taxon>Embryophyta</taxon>
        <taxon>Tracheophyta</taxon>
        <taxon>Spermatophyta</taxon>
        <taxon>Magnoliopsida</taxon>
        <taxon>Liliopsida</taxon>
        <taxon>Poales</taxon>
        <taxon>Poaceae</taxon>
        <taxon>BOP clade</taxon>
        <taxon>Pooideae</taxon>
        <taxon>Poodae</taxon>
        <taxon>Poeae</taxon>
        <taxon>Poeae Chloroplast Group 1 (Aveneae type)</taxon>
        <taxon>Aveninae</taxon>
        <taxon>Avena</taxon>
    </lineage>
</organism>
<sequence>MLPLSYAPPHPRPNPCPSHKPKSQLLPCALPFPDALRAAAAAAAISLSLLAGNAAGAASTAAAVEQPPEICRGDDGGGDAEVKAEAVTNEQLVEEAWEVVNEGFLPDAGNRPWSPELWMQRKQDILQGSIKSRSRAHDIITKMLASLGDPYTRFLSLSDFSKMSKYDMTGIGLNLREIPDDNGSLRLMVLGLILDGPAHAAGVRQGDELLSVNGIDVRNKSAFDVSSMLQGPKDTFVTIKVKHNNCGPVESMKVQRQMAARTPIFYRLEKRDSDNSSVGYIHIKEFNAVAKKDLVSALKRLQNSGASYFVLDLRDNLGGLVQVCPFSFHILPWLLNRCPSRFGIFLVLA</sequence>
<evidence type="ECO:0000313" key="2">
    <source>
        <dbReference type="Proteomes" id="UP001732700"/>
    </source>
</evidence>
<evidence type="ECO:0000313" key="1">
    <source>
        <dbReference type="EnsemblPlants" id="AVESA.00010b.r2.3AG0442000.1.CDS"/>
    </source>
</evidence>
<dbReference type="Proteomes" id="UP001732700">
    <property type="component" value="Chromosome 3A"/>
</dbReference>
<name>A0ACD5VGF3_AVESA</name>
<dbReference type="EnsemblPlants" id="AVESA.00010b.r2.3AG0442000.1">
    <property type="protein sequence ID" value="AVESA.00010b.r2.3AG0442000.1.CDS"/>
    <property type="gene ID" value="AVESA.00010b.r2.3AG0442000"/>
</dbReference>
<reference evidence="1" key="1">
    <citation type="submission" date="2021-05" db="EMBL/GenBank/DDBJ databases">
        <authorList>
            <person name="Scholz U."/>
            <person name="Mascher M."/>
            <person name="Fiebig A."/>
        </authorList>
    </citation>
    <scope>NUCLEOTIDE SEQUENCE [LARGE SCALE GENOMIC DNA]</scope>
</reference>
<keyword evidence="2" id="KW-1185">Reference proteome</keyword>
<reference evidence="1" key="2">
    <citation type="submission" date="2025-09" db="UniProtKB">
        <authorList>
            <consortium name="EnsemblPlants"/>
        </authorList>
    </citation>
    <scope>IDENTIFICATION</scope>
</reference>
<protein>
    <submittedName>
        <fullName evidence="1">Uncharacterized protein</fullName>
    </submittedName>
</protein>
<proteinExistence type="predicted"/>
<accession>A0ACD5VGF3</accession>